<evidence type="ECO:0008006" key="12">
    <source>
        <dbReference type="Google" id="ProtNLM"/>
    </source>
</evidence>
<comment type="caution">
    <text evidence="10">The sequence shown here is derived from an EMBL/GenBank/DDBJ whole genome shotgun (WGS) entry which is preliminary data.</text>
</comment>
<evidence type="ECO:0000256" key="6">
    <source>
        <dbReference type="ARBA" id="ARBA00022989"/>
    </source>
</evidence>
<evidence type="ECO:0000313" key="11">
    <source>
        <dbReference type="Proteomes" id="UP000469558"/>
    </source>
</evidence>
<gene>
    <name evidence="10" type="ORF">LSUE1_G005757</name>
</gene>
<keyword evidence="2" id="KW-0813">Transport</keyword>
<evidence type="ECO:0000256" key="9">
    <source>
        <dbReference type="ARBA" id="ARBA00025716"/>
    </source>
</evidence>
<keyword evidence="3" id="KW-0812">Transmembrane</keyword>
<dbReference type="GO" id="GO:0006626">
    <property type="term" value="P:protein targeting to mitochondrion"/>
    <property type="evidence" value="ECO:0007669"/>
    <property type="project" value="UniProtKB-ARBA"/>
</dbReference>
<organism evidence="10 11">
    <name type="scientific">Lachnellula suecica</name>
    <dbReference type="NCBI Taxonomy" id="602035"/>
    <lineage>
        <taxon>Eukaryota</taxon>
        <taxon>Fungi</taxon>
        <taxon>Dikarya</taxon>
        <taxon>Ascomycota</taxon>
        <taxon>Pezizomycotina</taxon>
        <taxon>Leotiomycetes</taxon>
        <taxon>Helotiales</taxon>
        <taxon>Lachnaceae</taxon>
        <taxon>Lachnellula</taxon>
    </lineage>
</organism>
<evidence type="ECO:0000313" key="10">
    <source>
        <dbReference type="EMBL" id="TVY80440.1"/>
    </source>
</evidence>
<keyword evidence="7" id="KW-0496">Mitochondrion</keyword>
<dbReference type="InterPro" id="IPR019603">
    <property type="entry name" value="Tom5"/>
</dbReference>
<evidence type="ECO:0000256" key="7">
    <source>
        <dbReference type="ARBA" id="ARBA00023128"/>
    </source>
</evidence>
<keyword evidence="8" id="KW-0472">Membrane</keyword>
<dbReference type="Proteomes" id="UP000469558">
    <property type="component" value="Unassembled WGS sequence"/>
</dbReference>
<accession>A0A8T9C9G9</accession>
<evidence type="ECO:0000256" key="8">
    <source>
        <dbReference type="ARBA" id="ARBA00023136"/>
    </source>
</evidence>
<comment type="subcellular location">
    <subcellularLocation>
        <location evidence="1">Mitochondrion outer membrane</location>
        <topology evidence="1">Single-pass membrane protein</topology>
    </subcellularLocation>
</comment>
<evidence type="ECO:0000256" key="2">
    <source>
        <dbReference type="ARBA" id="ARBA00022448"/>
    </source>
</evidence>
<evidence type="ECO:0000256" key="4">
    <source>
        <dbReference type="ARBA" id="ARBA00022787"/>
    </source>
</evidence>
<evidence type="ECO:0000256" key="3">
    <source>
        <dbReference type="ARBA" id="ARBA00022692"/>
    </source>
</evidence>
<reference evidence="10 11" key="1">
    <citation type="submission" date="2018-05" db="EMBL/GenBank/DDBJ databases">
        <title>Genome sequencing and assembly of the regulated plant pathogen Lachnellula willkommii and related sister species for the development of diagnostic species identification markers.</title>
        <authorList>
            <person name="Giroux E."/>
            <person name="Bilodeau G."/>
        </authorList>
    </citation>
    <scope>NUCLEOTIDE SEQUENCE [LARGE SCALE GENOMIC DNA]</scope>
    <source>
        <strain evidence="10 11">CBS 268.59</strain>
    </source>
</reference>
<dbReference type="Pfam" id="PF10642">
    <property type="entry name" value="Tom5"/>
    <property type="match status" value="1"/>
</dbReference>
<dbReference type="OrthoDB" id="4150500at2759"/>
<dbReference type="AlphaFoldDB" id="A0A8T9C9G9"/>
<keyword evidence="4" id="KW-1000">Mitochondrion outer membrane</keyword>
<dbReference type="EMBL" id="QGMK01000683">
    <property type="protein sequence ID" value="TVY80440.1"/>
    <property type="molecule type" value="Genomic_DNA"/>
</dbReference>
<name>A0A8T9C9G9_9HELO</name>
<comment type="similarity">
    <text evidence="9">Belongs to the Tom5 family.</text>
</comment>
<dbReference type="GO" id="GO:0005741">
    <property type="term" value="C:mitochondrial outer membrane"/>
    <property type="evidence" value="ECO:0007669"/>
    <property type="project" value="UniProtKB-SubCell"/>
</dbReference>
<keyword evidence="11" id="KW-1185">Reference proteome</keyword>
<sequence>MFGNGSYSRAIYVNCANKPIAPPQLSPAELKAQEDEATLTIQKVIVGAVLLYLSPFAIDTLTKLV</sequence>
<proteinExistence type="inferred from homology"/>
<evidence type="ECO:0000256" key="5">
    <source>
        <dbReference type="ARBA" id="ARBA00022927"/>
    </source>
</evidence>
<keyword evidence="6" id="KW-1133">Transmembrane helix</keyword>
<protein>
    <recommendedName>
        <fullName evidence="12">Mitochondrial outer membrane translocase complex, subunit Tom5</fullName>
    </recommendedName>
</protein>
<keyword evidence="5" id="KW-0653">Protein transport</keyword>
<evidence type="ECO:0000256" key="1">
    <source>
        <dbReference type="ARBA" id="ARBA00004572"/>
    </source>
</evidence>
<dbReference type="GO" id="GO:0015031">
    <property type="term" value="P:protein transport"/>
    <property type="evidence" value="ECO:0007669"/>
    <property type="project" value="UniProtKB-KW"/>
</dbReference>